<evidence type="ECO:0000259" key="2">
    <source>
        <dbReference type="PROSITE" id="PS50158"/>
    </source>
</evidence>
<evidence type="ECO:0000313" key="4">
    <source>
        <dbReference type="Proteomes" id="UP000821866"/>
    </source>
</evidence>
<gene>
    <name evidence="3" type="ORF">HPB51_019577</name>
</gene>
<comment type="caution">
    <text evidence="3">The sequence shown here is derived from an EMBL/GenBank/DDBJ whole genome shotgun (WGS) entry which is preliminary data.</text>
</comment>
<dbReference type="InterPro" id="IPR001878">
    <property type="entry name" value="Znf_CCHC"/>
</dbReference>
<evidence type="ECO:0000256" key="1">
    <source>
        <dbReference type="PROSITE-ProRule" id="PRU00047"/>
    </source>
</evidence>
<dbReference type="GO" id="GO:0003676">
    <property type="term" value="F:nucleic acid binding"/>
    <property type="evidence" value="ECO:0007669"/>
    <property type="project" value="InterPro"/>
</dbReference>
<organism evidence="3 4">
    <name type="scientific">Rhipicephalus microplus</name>
    <name type="common">Cattle tick</name>
    <name type="synonym">Boophilus microplus</name>
    <dbReference type="NCBI Taxonomy" id="6941"/>
    <lineage>
        <taxon>Eukaryota</taxon>
        <taxon>Metazoa</taxon>
        <taxon>Ecdysozoa</taxon>
        <taxon>Arthropoda</taxon>
        <taxon>Chelicerata</taxon>
        <taxon>Arachnida</taxon>
        <taxon>Acari</taxon>
        <taxon>Parasitiformes</taxon>
        <taxon>Ixodida</taxon>
        <taxon>Ixodoidea</taxon>
        <taxon>Ixodidae</taxon>
        <taxon>Rhipicephalinae</taxon>
        <taxon>Rhipicephalus</taxon>
        <taxon>Boophilus</taxon>
    </lineage>
</organism>
<dbReference type="InterPro" id="IPR036875">
    <property type="entry name" value="Znf_CCHC_sf"/>
</dbReference>
<feature type="domain" description="CCHC-type" evidence="2">
    <location>
        <begin position="121"/>
        <end position="134"/>
    </location>
</feature>
<dbReference type="EMBL" id="JABSTU010000006">
    <property type="protein sequence ID" value="KAH8028778.1"/>
    <property type="molecule type" value="Genomic_DNA"/>
</dbReference>
<reference evidence="3" key="2">
    <citation type="submission" date="2021-09" db="EMBL/GenBank/DDBJ databases">
        <authorList>
            <person name="Jia N."/>
            <person name="Wang J."/>
            <person name="Shi W."/>
            <person name="Du L."/>
            <person name="Sun Y."/>
            <person name="Zhan W."/>
            <person name="Jiang J."/>
            <person name="Wang Q."/>
            <person name="Zhang B."/>
            <person name="Ji P."/>
            <person name="Sakyi L.B."/>
            <person name="Cui X."/>
            <person name="Yuan T."/>
            <person name="Jiang B."/>
            <person name="Yang W."/>
            <person name="Lam T.T.-Y."/>
            <person name="Chang Q."/>
            <person name="Ding S."/>
            <person name="Wang X."/>
            <person name="Zhu J."/>
            <person name="Ruan X."/>
            <person name="Zhao L."/>
            <person name="Wei J."/>
            <person name="Que T."/>
            <person name="Du C."/>
            <person name="Cheng J."/>
            <person name="Dai P."/>
            <person name="Han X."/>
            <person name="Huang E."/>
            <person name="Gao Y."/>
            <person name="Liu J."/>
            <person name="Shao H."/>
            <person name="Ye R."/>
            <person name="Li L."/>
            <person name="Wei W."/>
            <person name="Wang X."/>
            <person name="Wang C."/>
            <person name="Huo Q."/>
            <person name="Li W."/>
            <person name="Guo W."/>
            <person name="Chen H."/>
            <person name="Chen S."/>
            <person name="Zhou L."/>
            <person name="Zhou L."/>
            <person name="Ni X."/>
            <person name="Tian J."/>
            <person name="Zhou Y."/>
            <person name="Sheng Y."/>
            <person name="Liu T."/>
            <person name="Pan Y."/>
            <person name="Xia L."/>
            <person name="Li J."/>
            <person name="Zhao F."/>
            <person name="Cao W."/>
        </authorList>
    </citation>
    <scope>NUCLEOTIDE SEQUENCE</scope>
    <source>
        <strain evidence="3">Rmic-2018</strain>
        <tissue evidence="3">Larvae</tissue>
    </source>
</reference>
<dbReference type="PROSITE" id="PS50158">
    <property type="entry name" value="ZF_CCHC"/>
    <property type="match status" value="1"/>
</dbReference>
<evidence type="ECO:0000313" key="3">
    <source>
        <dbReference type="EMBL" id="KAH8028778.1"/>
    </source>
</evidence>
<name>A0A9J6E3H4_RHIMP</name>
<keyword evidence="1" id="KW-0862">Zinc</keyword>
<dbReference type="SMART" id="SM00343">
    <property type="entry name" value="ZnF_C2HC"/>
    <property type="match status" value="1"/>
</dbReference>
<keyword evidence="4" id="KW-1185">Reference proteome</keyword>
<dbReference type="GO" id="GO:0008270">
    <property type="term" value="F:zinc ion binding"/>
    <property type="evidence" value="ECO:0007669"/>
    <property type="project" value="UniProtKB-KW"/>
</dbReference>
<sequence length="259" mass="29124">MGPQLQDLTEGHVYNDLAELVKGANSLMWQAWHHFQYRPLTLPSNQVARNLVFRPSSVLNHHLLPQPTLLTYHWPLHPVALEPSYCRDWQHSCYTVSSFSPYGRAPTLLQEPTSGAMHVQCHRCGGFGHISRNCATGRRMGPLVCFQFCPRRRPKLLEPTQGGCTPVALGIRLVAVNDVSKVLDQMGCQLLQTAFFVRFDLCRDIVPGRDFLMVNGISQHVSFSGLTVDTEPQGIVPFVKKVPSLTFSHFSAHTFSHYC</sequence>
<dbReference type="AlphaFoldDB" id="A0A9J6E3H4"/>
<protein>
    <recommendedName>
        <fullName evidence="2">CCHC-type domain-containing protein</fullName>
    </recommendedName>
</protein>
<dbReference type="Pfam" id="PF00098">
    <property type="entry name" value="zf-CCHC"/>
    <property type="match status" value="1"/>
</dbReference>
<dbReference type="Proteomes" id="UP000821866">
    <property type="component" value="Chromosome 4"/>
</dbReference>
<accession>A0A9J6E3H4</accession>
<keyword evidence="1" id="KW-0863">Zinc-finger</keyword>
<reference evidence="3" key="1">
    <citation type="journal article" date="2020" name="Cell">
        <title>Large-Scale Comparative Analyses of Tick Genomes Elucidate Their Genetic Diversity and Vector Capacities.</title>
        <authorList>
            <consortium name="Tick Genome and Microbiome Consortium (TIGMIC)"/>
            <person name="Jia N."/>
            <person name="Wang J."/>
            <person name="Shi W."/>
            <person name="Du L."/>
            <person name="Sun Y."/>
            <person name="Zhan W."/>
            <person name="Jiang J.F."/>
            <person name="Wang Q."/>
            <person name="Zhang B."/>
            <person name="Ji P."/>
            <person name="Bell-Sakyi L."/>
            <person name="Cui X.M."/>
            <person name="Yuan T.T."/>
            <person name="Jiang B.G."/>
            <person name="Yang W.F."/>
            <person name="Lam T.T."/>
            <person name="Chang Q.C."/>
            <person name="Ding S.J."/>
            <person name="Wang X.J."/>
            <person name="Zhu J.G."/>
            <person name="Ruan X.D."/>
            <person name="Zhao L."/>
            <person name="Wei J.T."/>
            <person name="Ye R.Z."/>
            <person name="Que T.C."/>
            <person name="Du C.H."/>
            <person name="Zhou Y.H."/>
            <person name="Cheng J.X."/>
            <person name="Dai P.F."/>
            <person name="Guo W.B."/>
            <person name="Han X.H."/>
            <person name="Huang E.J."/>
            <person name="Li L.F."/>
            <person name="Wei W."/>
            <person name="Gao Y.C."/>
            <person name="Liu J.Z."/>
            <person name="Shao H.Z."/>
            <person name="Wang X."/>
            <person name="Wang C.C."/>
            <person name="Yang T.C."/>
            <person name="Huo Q.B."/>
            <person name="Li W."/>
            <person name="Chen H.Y."/>
            <person name="Chen S.E."/>
            <person name="Zhou L.G."/>
            <person name="Ni X.B."/>
            <person name="Tian J.H."/>
            <person name="Sheng Y."/>
            <person name="Liu T."/>
            <person name="Pan Y.S."/>
            <person name="Xia L.Y."/>
            <person name="Li J."/>
            <person name="Zhao F."/>
            <person name="Cao W.C."/>
        </authorList>
    </citation>
    <scope>NUCLEOTIDE SEQUENCE</scope>
    <source>
        <strain evidence="3">Rmic-2018</strain>
    </source>
</reference>
<dbReference type="SUPFAM" id="SSF57756">
    <property type="entry name" value="Retrovirus zinc finger-like domains"/>
    <property type="match status" value="1"/>
</dbReference>
<proteinExistence type="predicted"/>
<keyword evidence="1" id="KW-0479">Metal-binding</keyword>